<feature type="region of interest" description="Disordered" evidence="1">
    <location>
        <begin position="238"/>
        <end position="385"/>
    </location>
</feature>
<comment type="caution">
    <text evidence="2">The sequence shown here is derived from an EMBL/GenBank/DDBJ whole genome shotgun (WGS) entry which is preliminary data.</text>
</comment>
<dbReference type="Proteomes" id="UP000811619">
    <property type="component" value="Unassembled WGS sequence"/>
</dbReference>
<feature type="compositionally biased region" description="Low complexity" evidence="1">
    <location>
        <begin position="30"/>
        <end position="43"/>
    </location>
</feature>
<accession>A0A8K0JI95</accession>
<feature type="compositionally biased region" description="Basic and acidic residues" evidence="1">
    <location>
        <begin position="336"/>
        <end position="353"/>
    </location>
</feature>
<evidence type="ECO:0000313" key="2">
    <source>
        <dbReference type="EMBL" id="KAG5930066.1"/>
    </source>
</evidence>
<evidence type="ECO:0000256" key="1">
    <source>
        <dbReference type="SAM" id="MobiDB-lite"/>
    </source>
</evidence>
<dbReference type="AlphaFoldDB" id="A0A8K0JI95"/>
<feature type="compositionally biased region" description="Polar residues" evidence="1">
    <location>
        <begin position="129"/>
        <end position="170"/>
    </location>
</feature>
<dbReference type="OrthoDB" id="5315820at2759"/>
<organism evidence="2 3">
    <name type="scientific">Claviceps africana</name>
    <dbReference type="NCBI Taxonomy" id="83212"/>
    <lineage>
        <taxon>Eukaryota</taxon>
        <taxon>Fungi</taxon>
        <taxon>Dikarya</taxon>
        <taxon>Ascomycota</taxon>
        <taxon>Pezizomycotina</taxon>
        <taxon>Sordariomycetes</taxon>
        <taxon>Hypocreomycetidae</taxon>
        <taxon>Hypocreales</taxon>
        <taxon>Clavicipitaceae</taxon>
        <taxon>Claviceps</taxon>
    </lineage>
</organism>
<name>A0A8K0JI95_9HYPO</name>
<evidence type="ECO:0000313" key="3">
    <source>
        <dbReference type="Proteomes" id="UP000811619"/>
    </source>
</evidence>
<feature type="compositionally biased region" description="Basic and acidic residues" evidence="1">
    <location>
        <begin position="376"/>
        <end position="385"/>
    </location>
</feature>
<gene>
    <name evidence="2" type="ORF">E4U42_003227</name>
</gene>
<reference evidence="2" key="1">
    <citation type="journal article" date="2020" name="bioRxiv">
        <title>Whole genome comparisons of ergot fungi reveals the divergence and evolution of species within the genus Claviceps are the result of varying mechanisms driving genome evolution and host range expansion.</title>
        <authorList>
            <person name="Wyka S.A."/>
            <person name="Mondo S.J."/>
            <person name="Liu M."/>
            <person name="Dettman J."/>
            <person name="Nalam V."/>
            <person name="Broders K.D."/>
        </authorList>
    </citation>
    <scope>NUCLEOTIDE SEQUENCE</scope>
    <source>
        <strain evidence="2">CCC 489</strain>
    </source>
</reference>
<protein>
    <submittedName>
        <fullName evidence="2">Uncharacterized protein</fullName>
    </submittedName>
</protein>
<dbReference type="EMBL" id="SRPY01000026">
    <property type="protein sequence ID" value="KAG5930066.1"/>
    <property type="molecule type" value="Genomic_DNA"/>
</dbReference>
<sequence length="385" mass="39839">MSQGPRPTFINLPPPGSNPDTPSEIPGTPTSTTTSLSALSTTAIKDGHRGHLASGPSGRGHQHNPSTTSLEAERADRISRLAGLERVSTLRAGPGGTAGGTNATGPSSTSPQTTPTSTTGGAFPPNFPPSHNLTPSYFDSNGQPVAVTKMSTVGTASATESQAGEGSRTTAGEREEDVFSTDTNYREAGSVASMGADQDAMDEDLDMMATRSVGGYEDRMSDDGSASLVGFGEGANSTVSGPIYHRRPPPGVSAAHSSWHLERTNSGLSDTRKERDVLMSGNDATVSPGASTVHDRRDPRMMDGVAADPPHHGMLTEQDNFVDTTFRGPVPTGTHQSRESAERSLPHPPDSGESRAGASRVVGSPGAGSGQPSGKFHLEGETRKN</sequence>
<proteinExistence type="predicted"/>
<keyword evidence="3" id="KW-1185">Reference proteome</keyword>
<feature type="compositionally biased region" description="Low complexity" evidence="1">
    <location>
        <begin position="100"/>
        <end position="121"/>
    </location>
</feature>
<feature type="region of interest" description="Disordered" evidence="1">
    <location>
        <begin position="1"/>
        <end position="201"/>
    </location>
</feature>